<feature type="transmembrane region" description="Helical" evidence="1">
    <location>
        <begin position="174"/>
        <end position="195"/>
    </location>
</feature>
<feature type="transmembrane region" description="Helical" evidence="1">
    <location>
        <begin position="144"/>
        <end position="168"/>
    </location>
</feature>
<protein>
    <submittedName>
        <fullName evidence="2">Uncharacterized membrane protein YesL</fullName>
    </submittedName>
</protein>
<reference evidence="3" key="1">
    <citation type="submission" date="2016-10" db="EMBL/GenBank/DDBJ databases">
        <authorList>
            <person name="Varghese N."/>
            <person name="Submissions S."/>
        </authorList>
    </citation>
    <scope>NUCLEOTIDE SEQUENCE [LARGE SCALE GENOMIC DNA]</scope>
    <source>
        <strain evidence="3">FP5</strain>
    </source>
</reference>
<feature type="transmembrane region" description="Helical" evidence="1">
    <location>
        <begin position="109"/>
        <end position="132"/>
    </location>
</feature>
<dbReference type="RefSeq" id="WP_089752049.1">
    <property type="nucleotide sequence ID" value="NZ_FOOG01000017.1"/>
</dbReference>
<evidence type="ECO:0000256" key="1">
    <source>
        <dbReference type="SAM" id="Phobius"/>
    </source>
</evidence>
<dbReference type="EMBL" id="FOOG01000017">
    <property type="protein sequence ID" value="SFF98698.1"/>
    <property type="molecule type" value="Genomic_DNA"/>
</dbReference>
<keyword evidence="1" id="KW-1133">Transmembrane helix</keyword>
<name>A0A1I2N5I6_9BACI</name>
<keyword evidence="1" id="KW-0472">Membrane</keyword>
<dbReference type="Pfam" id="PF04854">
    <property type="entry name" value="DUF624"/>
    <property type="match status" value="1"/>
</dbReference>
<evidence type="ECO:0000313" key="2">
    <source>
        <dbReference type="EMBL" id="SFF98698.1"/>
    </source>
</evidence>
<gene>
    <name evidence="2" type="ORF">SAMN05216353_11742</name>
</gene>
<feature type="transmembrane region" description="Helical" evidence="1">
    <location>
        <begin position="20"/>
        <end position="49"/>
    </location>
</feature>
<dbReference type="Proteomes" id="UP000198897">
    <property type="component" value="Unassembled WGS sequence"/>
</dbReference>
<accession>A0A1I2N5I6</accession>
<keyword evidence="3" id="KW-1185">Reference proteome</keyword>
<organism evidence="2 3">
    <name type="scientific">Halobacillus alkaliphilus</name>
    <dbReference type="NCBI Taxonomy" id="396056"/>
    <lineage>
        <taxon>Bacteria</taxon>
        <taxon>Bacillati</taxon>
        <taxon>Bacillota</taxon>
        <taxon>Bacilli</taxon>
        <taxon>Bacillales</taxon>
        <taxon>Bacillaceae</taxon>
        <taxon>Halobacillus</taxon>
    </lineage>
</organism>
<keyword evidence="1" id="KW-0812">Transmembrane</keyword>
<feature type="transmembrane region" description="Helical" evidence="1">
    <location>
        <begin position="79"/>
        <end position="97"/>
    </location>
</feature>
<sequence>MNLFSGALYRIMVWISRLAYLHLLWILFTVAGAVVFGLFPSTSAMFAIVRDWLNGKTDRNLFSTFWVYFKDEFWKSNRLGLVVLGLLLLISVDIYYIRTISGDVTWTYVPLFAFMLLFLLFLFYLFPVFVHYDLKIPAILKNTFLIMLISPVQSFLILVSLASLMLVFRSLPALAFLFGGSLYTFITMWLSLHAFRRIDRQKAS</sequence>
<evidence type="ECO:0000313" key="3">
    <source>
        <dbReference type="Proteomes" id="UP000198897"/>
    </source>
</evidence>
<dbReference type="AlphaFoldDB" id="A0A1I2N5I6"/>
<proteinExistence type="predicted"/>
<dbReference type="InterPro" id="IPR006938">
    <property type="entry name" value="DUF624"/>
</dbReference>
<dbReference type="OrthoDB" id="2182676at2"/>